<keyword evidence="5" id="KW-1185">Reference proteome</keyword>
<gene>
    <name evidence="4" type="ORF">BTUL_0180g00090</name>
</gene>
<dbReference type="GO" id="GO:0031416">
    <property type="term" value="C:NatB complex"/>
    <property type="evidence" value="ECO:0007669"/>
    <property type="project" value="TreeGrafter"/>
</dbReference>
<evidence type="ECO:0000256" key="1">
    <source>
        <dbReference type="ARBA" id="ARBA00022679"/>
    </source>
</evidence>
<organism evidence="4 5">
    <name type="scientific">Botrytis tulipae</name>
    <dbReference type="NCBI Taxonomy" id="87230"/>
    <lineage>
        <taxon>Eukaryota</taxon>
        <taxon>Fungi</taxon>
        <taxon>Dikarya</taxon>
        <taxon>Ascomycota</taxon>
        <taxon>Pezizomycotina</taxon>
        <taxon>Leotiomycetes</taxon>
        <taxon>Helotiales</taxon>
        <taxon>Sclerotiniaceae</taxon>
        <taxon>Botrytis</taxon>
    </lineage>
</organism>
<sequence length="195" mass="22289">MTTLRPFSALDVLKFNPTNLDPLTETYDLSFYFSYLARWPHLFTVALSPSSSITGYIMGKTESSPQSMLLSQSPHYLPWHAHITALTVSPSARRLGLARTLSQVLEKGGEEYDAWFVDLFVRKSNMIAQELYKGLGYSVFRTVKGYYNEFVGGEEVDEGKGEDAYDMRKPLRRDKNLKHVRENGESFVVMPEDVW</sequence>
<dbReference type="InterPro" id="IPR000182">
    <property type="entry name" value="GNAT_dom"/>
</dbReference>
<keyword evidence="2" id="KW-0012">Acyltransferase</keyword>
<evidence type="ECO:0000259" key="3">
    <source>
        <dbReference type="PROSITE" id="PS51186"/>
    </source>
</evidence>
<reference evidence="4 5" key="1">
    <citation type="submission" date="2017-12" db="EMBL/GenBank/DDBJ databases">
        <title>Comparative genomics of Botrytis spp.</title>
        <authorList>
            <person name="Valero-Jimenez C.A."/>
            <person name="Tapia P."/>
            <person name="Veloso J."/>
            <person name="Silva-Moreno E."/>
            <person name="Staats M."/>
            <person name="Valdes J.H."/>
            <person name="Van Kan J.A.L."/>
        </authorList>
    </citation>
    <scope>NUCLEOTIDE SEQUENCE [LARGE SCALE GENOMIC DNA]</scope>
    <source>
        <strain evidence="4 5">Bt9001</strain>
    </source>
</reference>
<dbReference type="GO" id="GO:0004596">
    <property type="term" value="F:protein-N-terminal amino-acid acetyltransferase activity"/>
    <property type="evidence" value="ECO:0007669"/>
    <property type="project" value="TreeGrafter"/>
</dbReference>
<dbReference type="Gene3D" id="3.40.630.30">
    <property type="match status" value="1"/>
</dbReference>
<dbReference type="InterPro" id="IPR016181">
    <property type="entry name" value="Acyl_CoA_acyltransferase"/>
</dbReference>
<dbReference type="SUPFAM" id="SSF55729">
    <property type="entry name" value="Acyl-CoA N-acyltransferases (Nat)"/>
    <property type="match status" value="1"/>
</dbReference>
<dbReference type="AlphaFoldDB" id="A0A4Z1EA74"/>
<name>A0A4Z1EA74_9HELO</name>
<dbReference type="PROSITE" id="PS51186">
    <property type="entry name" value="GNAT"/>
    <property type="match status" value="1"/>
</dbReference>
<dbReference type="Pfam" id="PF00583">
    <property type="entry name" value="Acetyltransf_1"/>
    <property type="match status" value="1"/>
</dbReference>
<evidence type="ECO:0000313" key="5">
    <source>
        <dbReference type="Proteomes" id="UP000297777"/>
    </source>
</evidence>
<dbReference type="EMBL" id="PQXH01000180">
    <property type="protein sequence ID" value="TGO09076.1"/>
    <property type="molecule type" value="Genomic_DNA"/>
</dbReference>
<evidence type="ECO:0000313" key="4">
    <source>
        <dbReference type="EMBL" id="TGO09076.1"/>
    </source>
</evidence>
<dbReference type="PANTHER" id="PTHR45910:SF1">
    <property type="entry name" value="N-ALPHA-ACETYLTRANSFERASE 20"/>
    <property type="match status" value="1"/>
</dbReference>
<keyword evidence="1" id="KW-0808">Transferase</keyword>
<evidence type="ECO:0000256" key="2">
    <source>
        <dbReference type="ARBA" id="ARBA00023315"/>
    </source>
</evidence>
<dbReference type="Proteomes" id="UP000297777">
    <property type="component" value="Unassembled WGS sequence"/>
</dbReference>
<protein>
    <recommendedName>
        <fullName evidence="3">N-acetyltransferase domain-containing protein</fullName>
    </recommendedName>
</protein>
<dbReference type="InterPro" id="IPR051646">
    <property type="entry name" value="NatB_acetyltransferase_subunit"/>
</dbReference>
<proteinExistence type="predicted"/>
<dbReference type="PANTHER" id="PTHR45910">
    <property type="entry name" value="N-ALPHA-ACETYLTRANSFERASE 20"/>
    <property type="match status" value="1"/>
</dbReference>
<dbReference type="OrthoDB" id="10264728at2759"/>
<comment type="caution">
    <text evidence="4">The sequence shown here is derived from an EMBL/GenBank/DDBJ whole genome shotgun (WGS) entry which is preliminary data.</text>
</comment>
<feature type="domain" description="N-acetyltransferase" evidence="3">
    <location>
        <begin position="2"/>
        <end position="172"/>
    </location>
</feature>
<dbReference type="FunFam" id="3.40.630.30:FF:000058">
    <property type="entry name" value="N-acetyltransferase (Nat5)"/>
    <property type="match status" value="1"/>
</dbReference>
<accession>A0A4Z1EA74</accession>